<name>A0ACB8R8C3_9AGAM</name>
<evidence type="ECO:0000313" key="2">
    <source>
        <dbReference type="Proteomes" id="UP000814033"/>
    </source>
</evidence>
<reference evidence="1" key="2">
    <citation type="journal article" date="2022" name="New Phytol.">
        <title>Evolutionary transition to the ectomycorrhizal habit in the genomes of a hyperdiverse lineage of mushroom-forming fungi.</title>
        <authorList>
            <person name="Looney B."/>
            <person name="Miyauchi S."/>
            <person name="Morin E."/>
            <person name="Drula E."/>
            <person name="Courty P.E."/>
            <person name="Kohler A."/>
            <person name="Kuo A."/>
            <person name="LaButti K."/>
            <person name="Pangilinan J."/>
            <person name="Lipzen A."/>
            <person name="Riley R."/>
            <person name="Andreopoulos W."/>
            <person name="He G."/>
            <person name="Johnson J."/>
            <person name="Nolan M."/>
            <person name="Tritt A."/>
            <person name="Barry K.W."/>
            <person name="Grigoriev I.V."/>
            <person name="Nagy L.G."/>
            <person name="Hibbett D."/>
            <person name="Henrissat B."/>
            <person name="Matheny P.B."/>
            <person name="Labbe J."/>
            <person name="Martin F.M."/>
        </authorList>
    </citation>
    <scope>NUCLEOTIDE SEQUENCE</scope>
    <source>
        <strain evidence="1">FP105234-sp</strain>
    </source>
</reference>
<proteinExistence type="predicted"/>
<reference evidence="1" key="1">
    <citation type="submission" date="2021-02" db="EMBL/GenBank/DDBJ databases">
        <authorList>
            <consortium name="DOE Joint Genome Institute"/>
            <person name="Ahrendt S."/>
            <person name="Looney B.P."/>
            <person name="Miyauchi S."/>
            <person name="Morin E."/>
            <person name="Drula E."/>
            <person name="Courty P.E."/>
            <person name="Chicoki N."/>
            <person name="Fauchery L."/>
            <person name="Kohler A."/>
            <person name="Kuo A."/>
            <person name="Labutti K."/>
            <person name="Pangilinan J."/>
            <person name="Lipzen A."/>
            <person name="Riley R."/>
            <person name="Andreopoulos W."/>
            <person name="He G."/>
            <person name="Johnson J."/>
            <person name="Barry K.W."/>
            <person name="Grigoriev I.V."/>
            <person name="Nagy L."/>
            <person name="Hibbett D."/>
            <person name="Henrissat B."/>
            <person name="Matheny P.B."/>
            <person name="Labbe J."/>
            <person name="Martin F."/>
        </authorList>
    </citation>
    <scope>NUCLEOTIDE SEQUENCE</scope>
    <source>
        <strain evidence="1">FP105234-sp</strain>
    </source>
</reference>
<dbReference type="EMBL" id="MU276202">
    <property type="protein sequence ID" value="KAI0040369.1"/>
    <property type="molecule type" value="Genomic_DNA"/>
</dbReference>
<keyword evidence="2" id="KW-1185">Reference proteome</keyword>
<organism evidence="1 2">
    <name type="scientific">Auriscalpium vulgare</name>
    <dbReference type="NCBI Taxonomy" id="40419"/>
    <lineage>
        <taxon>Eukaryota</taxon>
        <taxon>Fungi</taxon>
        <taxon>Dikarya</taxon>
        <taxon>Basidiomycota</taxon>
        <taxon>Agaricomycotina</taxon>
        <taxon>Agaricomycetes</taxon>
        <taxon>Russulales</taxon>
        <taxon>Auriscalpiaceae</taxon>
        <taxon>Auriscalpium</taxon>
    </lineage>
</organism>
<gene>
    <name evidence="1" type="ORF">FA95DRAFT_1566453</name>
</gene>
<dbReference type="Proteomes" id="UP000814033">
    <property type="component" value="Unassembled WGS sequence"/>
</dbReference>
<protein>
    <submittedName>
        <fullName evidence="1">ARM repeat-containing protein</fullName>
    </submittedName>
</protein>
<sequence>MDVPFISSGALSSAHYAIVRHVELAKTAQDVDHFLLTEVASVRAKLSRARLSSKQCRECLIILMYCFLTSISGIPPGDLAFALPHAVNLAEAGSSVKERRIGYLFCSSIMPSHDEFKLMLVNTLRKDLESPDVARISLALEYIVQSPTEEIIPAIQSRLLDLLSHNSPHVRRRALFASRALAAQDSSLLRWTSQEISKRLRDPDSMVVNAAIATCIDLSENRVLGKDAAADIQKALLHLIEAAVDEPAARRVTQKILRLYGTLTPPSEVITAVLALIKRISTHRNLYALLLDAFAVIRQAPYSALKPSAKSTPIVATIRHLLPSHDPNEQYLFLTCLEYVDPRLWAGTSPTVPAVLEGWEVERIMQFLSSPDAAIRTKTLRILARVDPSIVSTYLSQKLQDLAADDDVLPLLEAAEVLATDDGEQYARSVKDVFAALSDEPGARHISEAAIERVLTYIRDKDGDFGPNVATALLASFLDAGTDNAASENTGFAPSATLMVVVTTLAVEYVGRAAVAPAHLLHALSVKLRLYPVSIQELSLIAMLRLAGELDSVPEHVSAGVRALNEVAGRHIQRRCLQFMDITSKPEVLQGIISNAPSRSLPDFLVSLETHQQTQPQSPRISHHASPPTSPSLSRLSLSGSKLRYTAYDAPPPVPAARMRRSSSRQSTSSVDGRPGSSLSSSRREDEYAYMSRTVTAGDLAVAAGSPELKSMALGLTANRSPISSPKRPGSIDLLGSKVDLISLDSPFIAEPPTALEELEELNHDFESSWNALQKYISRGWCEVPIDAVVRKLQSLPYSIAVLPADQTPFEGELKVLLSGRTAELGRGRAALRLREGSDDEDGCLWRLRCDDDEILNRVKRALAE</sequence>
<accession>A0ACB8R8C3</accession>
<evidence type="ECO:0000313" key="1">
    <source>
        <dbReference type="EMBL" id="KAI0040369.1"/>
    </source>
</evidence>
<comment type="caution">
    <text evidence="1">The sequence shown here is derived from an EMBL/GenBank/DDBJ whole genome shotgun (WGS) entry which is preliminary data.</text>
</comment>